<dbReference type="SMART" id="SM00913">
    <property type="entry name" value="IBN_N"/>
    <property type="match status" value="1"/>
</dbReference>
<evidence type="ECO:0000256" key="5">
    <source>
        <dbReference type="ARBA" id="ARBA00022737"/>
    </source>
</evidence>
<keyword evidence="5" id="KW-0677">Repeat</keyword>
<dbReference type="Proteomes" id="UP001172457">
    <property type="component" value="Chromosome 2"/>
</dbReference>
<evidence type="ECO:0000256" key="6">
    <source>
        <dbReference type="ARBA" id="ARBA00022927"/>
    </source>
</evidence>
<evidence type="ECO:0000256" key="7">
    <source>
        <dbReference type="ARBA" id="ARBA00023242"/>
    </source>
</evidence>
<dbReference type="GO" id="GO:0031267">
    <property type="term" value="F:small GTPase binding"/>
    <property type="evidence" value="ECO:0007669"/>
    <property type="project" value="InterPro"/>
</dbReference>
<evidence type="ECO:0000256" key="3">
    <source>
        <dbReference type="ARBA" id="ARBA00022448"/>
    </source>
</evidence>
<name>A0AA38WHH5_9ASTR</name>
<keyword evidence="11" id="KW-1185">Reference proteome</keyword>
<dbReference type="InterPro" id="IPR021133">
    <property type="entry name" value="HEAT_type_2"/>
</dbReference>
<keyword evidence="7" id="KW-0539">Nucleus</keyword>
<reference evidence="10" key="1">
    <citation type="submission" date="2023-03" db="EMBL/GenBank/DDBJ databases">
        <title>Chromosome-scale reference genome and RAD-based genetic map of yellow starthistle (Centaurea solstitialis) reveal putative structural variation and QTLs associated with invader traits.</title>
        <authorList>
            <person name="Reatini B."/>
            <person name="Cang F.A."/>
            <person name="Jiang Q."/>
            <person name="Mckibben M.T.W."/>
            <person name="Barker M.S."/>
            <person name="Rieseberg L.H."/>
            <person name="Dlugosch K.M."/>
        </authorList>
    </citation>
    <scope>NUCLEOTIDE SEQUENCE</scope>
    <source>
        <strain evidence="10">CAN-66</strain>
        <tissue evidence="10">Leaf</tissue>
    </source>
</reference>
<dbReference type="PROSITE" id="PS50166">
    <property type="entry name" value="IMPORTIN_B_NT"/>
    <property type="match status" value="1"/>
</dbReference>
<organism evidence="10 11">
    <name type="scientific">Centaurea solstitialis</name>
    <name type="common">yellow star-thistle</name>
    <dbReference type="NCBI Taxonomy" id="347529"/>
    <lineage>
        <taxon>Eukaryota</taxon>
        <taxon>Viridiplantae</taxon>
        <taxon>Streptophyta</taxon>
        <taxon>Embryophyta</taxon>
        <taxon>Tracheophyta</taxon>
        <taxon>Spermatophyta</taxon>
        <taxon>Magnoliopsida</taxon>
        <taxon>eudicotyledons</taxon>
        <taxon>Gunneridae</taxon>
        <taxon>Pentapetalae</taxon>
        <taxon>asterids</taxon>
        <taxon>campanulids</taxon>
        <taxon>Asterales</taxon>
        <taxon>Asteraceae</taxon>
        <taxon>Carduoideae</taxon>
        <taxon>Cardueae</taxon>
        <taxon>Centaureinae</taxon>
        <taxon>Centaurea</taxon>
    </lineage>
</organism>
<feature type="domain" description="Importin N-terminal" evidence="9">
    <location>
        <begin position="23"/>
        <end position="89"/>
    </location>
</feature>
<dbReference type="InterPro" id="IPR011989">
    <property type="entry name" value="ARM-like"/>
</dbReference>
<dbReference type="EMBL" id="JARYMX010000002">
    <property type="protein sequence ID" value="KAJ9561307.1"/>
    <property type="molecule type" value="Genomic_DNA"/>
</dbReference>
<evidence type="ECO:0000256" key="2">
    <source>
        <dbReference type="ARBA" id="ARBA00004496"/>
    </source>
</evidence>
<feature type="repeat" description="HEAT" evidence="8">
    <location>
        <begin position="419"/>
        <end position="455"/>
    </location>
</feature>
<sequence>MAQSLELLLLQFLMPDNEARRQAEDQIKRLARDPQVVLSLVHQIRTAKTPNVRQLSAVLLRKKIRGHWIKLPDDLRHLVKHYLLESVTTDYSLSVRRASANAVTIIAKYAVPRGEWPDLLPFLFRWSQSAQEDDREVALILFTSLTGTIGNSFRPYFADLHLLLLKCLQDENNSVRVAVLKAVGAFIQSTHDETVVVKFREFVPSILDISRQCLASGEEDIAIIAFEIFDELIESPAPLLGESIKAIVQFSLEVCSTTNLESNTRHQAIQIISSLARYKSNCLKKHHLIIPILQIMCPLLTEVTNDDKDDDLSPDRAAAEVIDTMSLKLSKHVFPPVFEFASESSQNLYPKFREASVMALGVISEGCSELMKEKLEPILHITLGALRDPEQVVRGASSYALGQFVEYLQPEIISHYERVLPRILRSLQDETDDVKEKSYYALAAYCENMGEEVLRFIDPLMEKLLVALQNSSRLVQETCMSAIGSVASATKKAFVPYVERVMESMKAFMVLKNKADIRSRARAIELVGIVAMVAGREKMEPVLPPFIEAAISGFWLEYSELREYTHGFFSNVAEVLGDGMVRYLPRVVPLAFSSCNLDDRAAVIIHDSYVDEDVGIAGVSSDDEAQDEPSVRNLSIRTGVLDEKAVAIQALGLFALHTKSAYAPYLEESLKIMVKHSINFHEDIRLQAIIGLKHILTAANAFLQGRNDRASTMRKILDSVMAIYIKTMNKDEDKEVVAQACMSVAGIIKDFGYVAIDPYMPRLVESTLILLCQKSACQQLQSDSDSEDDDLGHNEMLMDAITDLLPASAKALGSHFALIFATLFDPLMESVRESNSPQGRTMVVACLAEVAQHMGAPISGYIDKVMPLVLEELASSSATNRRNAAFCVGELCKNGGEIGLKFFDDVLRSLYPLLGESEPDHAVRDNAAGAVAKMIMSHQDSAQLDQVLPLLLKALPLQEDHEESILVYSCICSLVLSSNSQVLNSKVGHIANTSLWYLLPNVKQILKLVPDLVRIFAQVAISPLETREVKLEIGGAFSHLVSLYGHKMKPMLRSMPPEYARALAAVVPQNLQPLTAATCPSTT</sequence>
<dbReference type="PROSITE" id="PS50077">
    <property type="entry name" value="HEAT_REPEAT"/>
    <property type="match status" value="1"/>
</dbReference>
<dbReference type="InterPro" id="IPR057672">
    <property type="entry name" value="TPR_IPO4/5"/>
</dbReference>
<comment type="caution">
    <text evidence="10">The sequence shown here is derived from an EMBL/GenBank/DDBJ whole genome shotgun (WGS) entry which is preliminary data.</text>
</comment>
<dbReference type="InterPro" id="IPR016024">
    <property type="entry name" value="ARM-type_fold"/>
</dbReference>
<dbReference type="SUPFAM" id="SSF48371">
    <property type="entry name" value="ARM repeat"/>
    <property type="match status" value="2"/>
</dbReference>
<evidence type="ECO:0000313" key="11">
    <source>
        <dbReference type="Proteomes" id="UP001172457"/>
    </source>
</evidence>
<keyword evidence="6" id="KW-0653">Protein transport</keyword>
<dbReference type="GO" id="GO:0005737">
    <property type="term" value="C:cytoplasm"/>
    <property type="evidence" value="ECO:0007669"/>
    <property type="project" value="UniProtKB-SubCell"/>
</dbReference>
<dbReference type="InterPro" id="IPR040122">
    <property type="entry name" value="Importin_beta"/>
</dbReference>
<comment type="subcellular location">
    <subcellularLocation>
        <location evidence="2">Cytoplasm</location>
    </subcellularLocation>
    <subcellularLocation>
        <location evidence="1">Nucleus</location>
    </subcellularLocation>
</comment>
<evidence type="ECO:0000256" key="8">
    <source>
        <dbReference type="PROSITE-ProRule" id="PRU00103"/>
    </source>
</evidence>
<dbReference type="InterPro" id="IPR001494">
    <property type="entry name" value="Importin-beta_N"/>
</dbReference>
<proteinExistence type="predicted"/>
<evidence type="ECO:0000256" key="4">
    <source>
        <dbReference type="ARBA" id="ARBA00022490"/>
    </source>
</evidence>
<evidence type="ECO:0000313" key="10">
    <source>
        <dbReference type="EMBL" id="KAJ9561307.1"/>
    </source>
</evidence>
<keyword evidence="4" id="KW-0963">Cytoplasm</keyword>
<dbReference type="AlphaFoldDB" id="A0AA38WHH5"/>
<gene>
    <name evidence="10" type="ORF">OSB04_006467</name>
</gene>
<dbReference type="GO" id="GO:0006606">
    <property type="term" value="P:protein import into nucleus"/>
    <property type="evidence" value="ECO:0007669"/>
    <property type="project" value="InterPro"/>
</dbReference>
<dbReference type="InterPro" id="IPR058584">
    <property type="entry name" value="IMB1_TNPO1-like_TPR"/>
</dbReference>
<evidence type="ECO:0000259" key="9">
    <source>
        <dbReference type="PROSITE" id="PS50166"/>
    </source>
</evidence>
<dbReference type="Pfam" id="PF25574">
    <property type="entry name" value="TPR_IMB1"/>
    <property type="match status" value="1"/>
</dbReference>
<evidence type="ECO:0000256" key="1">
    <source>
        <dbReference type="ARBA" id="ARBA00004123"/>
    </source>
</evidence>
<dbReference type="Gene3D" id="1.25.10.10">
    <property type="entry name" value="Leucine-rich Repeat Variant"/>
    <property type="match status" value="1"/>
</dbReference>
<protein>
    <recommendedName>
        <fullName evidence="9">Importin N-terminal domain-containing protein</fullName>
    </recommendedName>
</protein>
<accession>A0AA38WHH5</accession>
<dbReference type="PANTHER" id="PTHR10527">
    <property type="entry name" value="IMPORTIN BETA"/>
    <property type="match status" value="1"/>
</dbReference>
<keyword evidence="3" id="KW-0813">Transport</keyword>
<dbReference type="Pfam" id="PF03810">
    <property type="entry name" value="IBN_N"/>
    <property type="match status" value="1"/>
</dbReference>
<dbReference type="Pfam" id="PF25780">
    <property type="entry name" value="TPR_IPO5"/>
    <property type="match status" value="1"/>
</dbReference>